<evidence type="ECO:0000256" key="1">
    <source>
        <dbReference type="SAM" id="MobiDB-lite"/>
    </source>
</evidence>
<keyword evidence="3" id="KW-1185">Reference proteome</keyword>
<dbReference type="AlphaFoldDB" id="A0AAV5AGE1"/>
<comment type="caution">
    <text evidence="2">The sequence shown here is derived from an EMBL/GenBank/DDBJ whole genome shotgun (WGS) entry which is preliminary data.</text>
</comment>
<dbReference type="Proteomes" id="UP001050691">
    <property type="component" value="Unassembled WGS sequence"/>
</dbReference>
<dbReference type="EMBL" id="BPWL01000007">
    <property type="protein sequence ID" value="GJJ11754.1"/>
    <property type="molecule type" value="Genomic_DNA"/>
</dbReference>
<feature type="region of interest" description="Disordered" evidence="1">
    <location>
        <begin position="1"/>
        <end position="40"/>
    </location>
</feature>
<reference evidence="2" key="1">
    <citation type="submission" date="2021-10" db="EMBL/GenBank/DDBJ databases">
        <title>De novo Genome Assembly of Clathrus columnatus (Basidiomycota, Fungi) Using Illumina and Nanopore Sequence Data.</title>
        <authorList>
            <person name="Ogiso-Tanaka E."/>
            <person name="Itagaki H."/>
            <person name="Hosoya T."/>
            <person name="Hosaka K."/>
        </authorList>
    </citation>
    <scope>NUCLEOTIDE SEQUENCE</scope>
    <source>
        <strain evidence="2">MO-923</strain>
    </source>
</reference>
<proteinExistence type="predicted"/>
<evidence type="ECO:0000313" key="3">
    <source>
        <dbReference type="Proteomes" id="UP001050691"/>
    </source>
</evidence>
<feature type="compositionally biased region" description="Low complexity" evidence="1">
    <location>
        <begin position="18"/>
        <end position="34"/>
    </location>
</feature>
<accession>A0AAV5AGE1</accession>
<sequence>MTTTPHHQQRSTSPPPSDYETTSSSSSSSPTRPKLSPRDERAKIVAGLILNRHSSKKSCPLGGAALRACHGKRYVNTPLRVEFLYCDDGTTNDQ</sequence>
<organism evidence="2 3">
    <name type="scientific">Clathrus columnatus</name>
    <dbReference type="NCBI Taxonomy" id="1419009"/>
    <lineage>
        <taxon>Eukaryota</taxon>
        <taxon>Fungi</taxon>
        <taxon>Dikarya</taxon>
        <taxon>Basidiomycota</taxon>
        <taxon>Agaricomycotina</taxon>
        <taxon>Agaricomycetes</taxon>
        <taxon>Phallomycetidae</taxon>
        <taxon>Phallales</taxon>
        <taxon>Clathraceae</taxon>
        <taxon>Clathrus</taxon>
    </lineage>
</organism>
<name>A0AAV5AGE1_9AGAM</name>
<evidence type="ECO:0000313" key="2">
    <source>
        <dbReference type="EMBL" id="GJJ11754.1"/>
    </source>
</evidence>
<protein>
    <submittedName>
        <fullName evidence="2">Uncharacterized protein</fullName>
    </submittedName>
</protein>
<gene>
    <name evidence="2" type="ORF">Clacol_005992</name>
</gene>